<reference evidence="2" key="1">
    <citation type="submission" date="2016-09" db="EMBL/GenBank/DDBJ databases">
        <title>Genome Sequence of Bathymodiolus thermophilus sulfur-oxidizing gill endosymbiont.</title>
        <authorList>
            <person name="Ponnudurai R."/>
            <person name="Kleiner M."/>
            <person name="Sayavedra L."/>
            <person name="Thuermer A."/>
            <person name="Felbeck H."/>
            <person name="Schlueter R."/>
            <person name="Schweder T."/>
            <person name="Markert S."/>
        </authorList>
    </citation>
    <scope>NUCLEOTIDE SEQUENCE [LARGE SCALE GENOMIC DNA]</scope>
    <source>
        <strain evidence="2">BAT/CrabSpa'14</strain>
    </source>
</reference>
<proteinExistence type="predicted"/>
<gene>
    <name evidence="1" type="ORF">BGC33_12325</name>
</gene>
<dbReference type="RefSeq" id="WP_071563946.1">
    <property type="nucleotide sequence ID" value="NZ_MIQH01000442.1"/>
</dbReference>
<protein>
    <submittedName>
        <fullName evidence="1">Uncharacterized protein</fullName>
    </submittedName>
</protein>
<name>A0A1J5U816_9GAMM</name>
<evidence type="ECO:0000313" key="1">
    <source>
        <dbReference type="EMBL" id="OIR24990.1"/>
    </source>
</evidence>
<dbReference type="Proteomes" id="UP000182798">
    <property type="component" value="Unassembled WGS sequence"/>
</dbReference>
<sequence length="93" mass="10886">MKIEAIDLFGKDISEYRFKTIKKIHLKSGVKVLISYVFFQKHSFYVLKVKDREKKIERDIVCHFLRAIQDQVFFSCGLGKFGDKVDVTLLGKI</sequence>
<dbReference type="AlphaFoldDB" id="A0A1J5U816"/>
<organism evidence="1 2">
    <name type="scientific">Bathymodiolus thermophilus thioautotrophic gill symbiont</name>
    <dbReference type="NCBI Taxonomy" id="2360"/>
    <lineage>
        <taxon>Bacteria</taxon>
        <taxon>Pseudomonadati</taxon>
        <taxon>Pseudomonadota</taxon>
        <taxon>Gammaproteobacteria</taxon>
        <taxon>sulfur-oxidizing symbionts</taxon>
    </lineage>
</organism>
<comment type="caution">
    <text evidence="1">The sequence shown here is derived from an EMBL/GenBank/DDBJ whole genome shotgun (WGS) entry which is preliminary data.</text>
</comment>
<dbReference type="EMBL" id="MIQH01000442">
    <property type="protein sequence ID" value="OIR24990.1"/>
    <property type="molecule type" value="Genomic_DNA"/>
</dbReference>
<evidence type="ECO:0000313" key="2">
    <source>
        <dbReference type="Proteomes" id="UP000182798"/>
    </source>
</evidence>
<accession>A0A1J5U816</accession>